<dbReference type="AlphaFoldDB" id="A0AAV4RPB7"/>
<protein>
    <submittedName>
        <fullName evidence="12">Protein gooseberry-neuro</fullName>
    </submittedName>
</protein>
<evidence type="ECO:0000256" key="3">
    <source>
        <dbReference type="ARBA" id="ARBA00022473"/>
    </source>
</evidence>
<dbReference type="PROSITE" id="PS00034">
    <property type="entry name" value="PAIRED_1"/>
    <property type="match status" value="1"/>
</dbReference>
<keyword evidence="8" id="KW-0804">Transcription</keyword>
<evidence type="ECO:0000256" key="1">
    <source>
        <dbReference type="ARBA" id="ARBA00004123"/>
    </source>
</evidence>
<reference evidence="12 13" key="1">
    <citation type="submission" date="2021-06" db="EMBL/GenBank/DDBJ databases">
        <title>Caerostris darwini draft genome.</title>
        <authorList>
            <person name="Kono N."/>
            <person name="Arakawa K."/>
        </authorList>
    </citation>
    <scope>NUCLEOTIDE SEQUENCE [LARGE SCALE GENOMIC DNA]</scope>
</reference>
<dbReference type="InterPro" id="IPR036388">
    <property type="entry name" value="WH-like_DNA-bd_sf"/>
</dbReference>
<dbReference type="Proteomes" id="UP001054837">
    <property type="component" value="Unassembled WGS sequence"/>
</dbReference>
<dbReference type="PROSITE" id="PS51057">
    <property type="entry name" value="PAIRED_2"/>
    <property type="match status" value="1"/>
</dbReference>
<evidence type="ECO:0000256" key="7">
    <source>
        <dbReference type="ARBA" id="ARBA00023155"/>
    </source>
</evidence>
<dbReference type="GO" id="GO:0000978">
    <property type="term" value="F:RNA polymerase II cis-regulatory region sequence-specific DNA binding"/>
    <property type="evidence" value="ECO:0007669"/>
    <property type="project" value="TreeGrafter"/>
</dbReference>
<keyword evidence="3" id="KW-0217">Developmental protein</keyword>
<name>A0AAV4RPB7_9ARAC</name>
<feature type="region of interest" description="Disordered" evidence="10">
    <location>
        <begin position="66"/>
        <end position="94"/>
    </location>
</feature>
<dbReference type="Gene3D" id="1.10.10.10">
    <property type="entry name" value="Winged helix-like DNA-binding domain superfamily/Winged helix DNA-binding domain"/>
    <property type="match status" value="1"/>
</dbReference>
<accession>A0AAV4RPB7</accession>
<evidence type="ECO:0000313" key="13">
    <source>
        <dbReference type="Proteomes" id="UP001054837"/>
    </source>
</evidence>
<evidence type="ECO:0000313" key="12">
    <source>
        <dbReference type="EMBL" id="GIY23212.1"/>
    </source>
</evidence>
<dbReference type="GO" id="GO:0007365">
    <property type="term" value="P:periodic partitioning"/>
    <property type="evidence" value="ECO:0007669"/>
    <property type="project" value="UniProtKB-ARBA"/>
</dbReference>
<organism evidence="12 13">
    <name type="scientific">Caerostris darwini</name>
    <dbReference type="NCBI Taxonomy" id="1538125"/>
    <lineage>
        <taxon>Eukaryota</taxon>
        <taxon>Metazoa</taxon>
        <taxon>Ecdysozoa</taxon>
        <taxon>Arthropoda</taxon>
        <taxon>Chelicerata</taxon>
        <taxon>Arachnida</taxon>
        <taxon>Araneae</taxon>
        <taxon>Araneomorphae</taxon>
        <taxon>Entelegynae</taxon>
        <taxon>Araneoidea</taxon>
        <taxon>Araneidae</taxon>
        <taxon>Caerostris</taxon>
    </lineage>
</organism>
<comment type="similarity">
    <text evidence="2">Belongs to the paired homeobox family.</text>
</comment>
<dbReference type="InterPro" id="IPR043182">
    <property type="entry name" value="PAIRED_DNA-bd_dom"/>
</dbReference>
<evidence type="ECO:0000256" key="2">
    <source>
        <dbReference type="ARBA" id="ARBA00005733"/>
    </source>
</evidence>
<feature type="domain" description="Paired" evidence="11">
    <location>
        <begin position="4"/>
        <end position="134"/>
    </location>
</feature>
<dbReference type="Pfam" id="PF00292">
    <property type="entry name" value="PAX"/>
    <property type="match status" value="1"/>
</dbReference>
<proteinExistence type="inferred from homology"/>
<comment type="caution">
    <text evidence="12">The sequence shown here is derived from an EMBL/GenBank/DDBJ whole genome shotgun (WGS) entry which is preliminary data.</text>
</comment>
<dbReference type="EMBL" id="BPLQ01006519">
    <property type="protein sequence ID" value="GIY23212.1"/>
    <property type="molecule type" value="Genomic_DNA"/>
</dbReference>
<keyword evidence="9" id="KW-0539">Nucleus</keyword>
<comment type="subcellular location">
    <subcellularLocation>
        <location evidence="1">Nucleus</location>
    </subcellularLocation>
</comment>
<evidence type="ECO:0000256" key="9">
    <source>
        <dbReference type="ARBA" id="ARBA00023242"/>
    </source>
</evidence>
<dbReference type="InterPro" id="IPR043565">
    <property type="entry name" value="PAX_fam"/>
</dbReference>
<dbReference type="SUPFAM" id="SSF46689">
    <property type="entry name" value="Homeodomain-like"/>
    <property type="match status" value="1"/>
</dbReference>
<keyword evidence="6" id="KW-0238">DNA-binding</keyword>
<keyword evidence="13" id="KW-1185">Reference proteome</keyword>
<evidence type="ECO:0000256" key="4">
    <source>
        <dbReference type="ARBA" id="ARBA00022724"/>
    </source>
</evidence>
<evidence type="ECO:0000256" key="8">
    <source>
        <dbReference type="ARBA" id="ARBA00023163"/>
    </source>
</evidence>
<gene>
    <name evidence="12" type="primary">gsb-n</name>
    <name evidence="12" type="ORF">CDAR_614911</name>
</gene>
<dbReference type="GO" id="GO:0000981">
    <property type="term" value="F:DNA-binding transcription factor activity, RNA polymerase II-specific"/>
    <property type="evidence" value="ECO:0007669"/>
    <property type="project" value="TreeGrafter"/>
</dbReference>
<dbReference type="SMART" id="SM00351">
    <property type="entry name" value="PAX"/>
    <property type="match status" value="1"/>
</dbReference>
<keyword evidence="4" id="KW-0563">Paired box</keyword>
<dbReference type="PANTHER" id="PTHR45636">
    <property type="entry name" value="PAIRED BOX PROTEIN PAX-6-RELATED-RELATED"/>
    <property type="match status" value="1"/>
</dbReference>
<dbReference type="InterPro" id="IPR001523">
    <property type="entry name" value="Paired_dom"/>
</dbReference>
<dbReference type="InterPro" id="IPR009057">
    <property type="entry name" value="Homeodomain-like_sf"/>
</dbReference>
<evidence type="ECO:0000259" key="11">
    <source>
        <dbReference type="PROSITE" id="PS51057"/>
    </source>
</evidence>
<feature type="compositionally biased region" description="Basic and acidic residues" evidence="10">
    <location>
        <begin position="83"/>
        <end position="94"/>
    </location>
</feature>
<keyword evidence="7" id="KW-0371">Homeobox</keyword>
<keyword evidence="5" id="KW-0805">Transcription regulation</keyword>
<evidence type="ECO:0000256" key="10">
    <source>
        <dbReference type="SAM" id="MobiDB-lite"/>
    </source>
</evidence>
<dbReference type="GO" id="GO:0005634">
    <property type="term" value="C:nucleus"/>
    <property type="evidence" value="ECO:0007669"/>
    <property type="project" value="UniProtKB-SubCell"/>
</dbReference>
<dbReference type="PRINTS" id="PR00027">
    <property type="entry name" value="PAIREDBOX"/>
</dbReference>
<dbReference type="FunFam" id="1.10.10.10:FF:000031">
    <property type="entry name" value="Paired box protein Pax-7"/>
    <property type="match status" value="1"/>
</dbReference>
<sequence length="162" mass="17987">MRTGQGRVNQLGGVFINGRPLPNHVRLKIVEMAAAGVRPCVISRQLRVSHGCVSKILNRYQETGSIRPGVIGGNRPKGSAGEQEQHKDECKKDSSNLFSWEMRERFNKETATYSRMLGQTKLSKDDLDGAQKGSGGHKHSIDGILSKKRACEYLTFEVFLTD</sequence>
<evidence type="ECO:0000256" key="5">
    <source>
        <dbReference type="ARBA" id="ARBA00023015"/>
    </source>
</evidence>
<dbReference type="PANTHER" id="PTHR45636:SF49">
    <property type="entry name" value="PAIRED BOX PROTEIN 3 HOMOLOG"/>
    <property type="match status" value="1"/>
</dbReference>
<evidence type="ECO:0000256" key="6">
    <source>
        <dbReference type="ARBA" id="ARBA00023125"/>
    </source>
</evidence>